<feature type="domain" description="Nudix hydrolase" evidence="5">
    <location>
        <begin position="799"/>
        <end position="955"/>
    </location>
</feature>
<dbReference type="Proteomes" id="UP000034922">
    <property type="component" value="Unassembled WGS sequence"/>
</dbReference>
<dbReference type="InterPro" id="IPR006142">
    <property type="entry name" value="INTEIN"/>
</dbReference>
<dbReference type="InterPro" id="IPR036291">
    <property type="entry name" value="NAD(P)-bd_dom_sf"/>
</dbReference>
<dbReference type="NCBIfam" id="TIGR01443">
    <property type="entry name" value="intein_Cterm"/>
    <property type="match status" value="1"/>
</dbReference>
<reference evidence="6 7" key="1">
    <citation type="journal article" date="2015" name="Nature">
        <title>rRNA introns, odd ribosomes, and small enigmatic genomes across a large radiation of phyla.</title>
        <authorList>
            <person name="Brown C.T."/>
            <person name="Hug L.A."/>
            <person name="Thomas B.C."/>
            <person name="Sharon I."/>
            <person name="Castelle C.J."/>
            <person name="Singh A."/>
            <person name="Wilkins M.J."/>
            <person name="Williams K.H."/>
            <person name="Banfield J.F."/>
        </authorList>
    </citation>
    <scope>NUCLEOTIDE SEQUENCE [LARGE SCALE GENOMIC DNA]</scope>
</reference>
<dbReference type="Pfam" id="PF16363">
    <property type="entry name" value="GDP_Man_Dehyd"/>
    <property type="match status" value="1"/>
</dbReference>
<dbReference type="InterPro" id="IPR000086">
    <property type="entry name" value="NUDIX_hydrolase_dom"/>
</dbReference>
<sequence length="968" mass="110824">MKVLITGGAGFIGSNFVHYWLTHHPKDKIRVLDALTYAGNYENLRPIGKKIEFIKGDITNREQLRQALKGVDAIVHFAAESITEETYLPIYSPAGTRVVTFGELWTQQAENNRAVRTEKGQAVFLRGRQTKVLSYLNGGQWMPVKAITRHKYRGKIVKLSQKWGIVEATPNHSVYSSNLDLSSPKSNPELLVVREANELRKKYKKVDRDLLTILAAYITEGNATFNKANGGYIVEIGQKEKKWLEDLGGLIKKKYKTNYWISRGRKDEYSFYHLQVSNKKLFEYLVKTCGQYSNGKFFPNWIFDLNPKDREFFWEKLLEGDGTKDGRYTTTSNKLANQLSLLLTLQGKRYTVFERNHPKYKRSYEFKTNLSGSHRGLNKRKKEEVEYDGWVYDIEVEKTHNFVCGIGNVVCHNTHVDRSVFDPGSFWKTNVVGTRTLLEEAKKAKVDRFHQISSDEVYGELPLDSKERFNESTPYAPRPDNLYAISKAEADRVVRDFYKETGMFITISNCSNNYGPYQFPEKYVPLLVTNLIDGYKAPVHGDGRHVRDWIHTDDHARAVDLILHKGRPGETYLIGAENDRPNAYVAERVVYLSGKDASWIKYVPDRHSNDRRYAIDATKIIEELGWKPEVSRDKFDDGLKETIGWYKKNEDWWRPLLQRKALISDGDKKGFAFMSLDREVGKTKLSFNPGETVAKNDKAKIALEEKLLTEENKRRFDLIKNKLKTKKWYSQTDSSKRKELMALAKNHRAAGFVEDLANRPDVIGDEKQLKLIKLEYAPKKYPIYGIAAWFEVETGSGEKWAEAIYSWGVGPKSGVRFLVLIRQKGKISHLALLKDNQFPIGARVYGLAGGFPKINESVFELILRKLNEDLGIDVKSESTKIGEIVNLGRVMPDAGMTSNHPLIYAITLDVSEKIFPPIRVGEAYDFEENVALWPVERLSELVNKVDDSYFLAALTRLTLGGISNTKLF</sequence>
<evidence type="ECO:0000313" key="6">
    <source>
        <dbReference type="EMBL" id="KKU16071.1"/>
    </source>
</evidence>
<dbReference type="SUPFAM" id="SSF55811">
    <property type="entry name" value="Nudix"/>
    <property type="match status" value="1"/>
</dbReference>
<evidence type="ECO:0000259" key="5">
    <source>
        <dbReference type="PROSITE" id="PS51462"/>
    </source>
</evidence>
<accession>A0A0G1N675</accession>
<dbReference type="SMART" id="SM00305">
    <property type="entry name" value="HintC"/>
    <property type="match status" value="1"/>
</dbReference>
<dbReference type="PROSITE" id="PS51462">
    <property type="entry name" value="NUDIX"/>
    <property type="match status" value="1"/>
</dbReference>
<evidence type="ECO:0000256" key="3">
    <source>
        <dbReference type="ARBA" id="ARBA00023000"/>
    </source>
</evidence>
<dbReference type="PROSITE" id="PS50819">
    <property type="entry name" value="INTEIN_ENDONUCLEASE"/>
    <property type="match status" value="1"/>
</dbReference>
<dbReference type="Pfam" id="PF01370">
    <property type="entry name" value="Epimerase"/>
    <property type="match status" value="1"/>
</dbReference>
<dbReference type="InterPro" id="IPR016040">
    <property type="entry name" value="NAD(P)-bd_dom"/>
</dbReference>
<protein>
    <submittedName>
        <fullName evidence="6">dTDP-glucose 4,6-dehydratase</fullName>
    </submittedName>
</protein>
<dbReference type="Gene3D" id="3.10.28.10">
    <property type="entry name" value="Homing endonucleases"/>
    <property type="match status" value="1"/>
</dbReference>
<evidence type="ECO:0000256" key="2">
    <source>
        <dbReference type="ARBA" id="ARBA00022813"/>
    </source>
</evidence>
<evidence type="ECO:0000313" key="7">
    <source>
        <dbReference type="Proteomes" id="UP000034922"/>
    </source>
</evidence>
<organism evidence="6 7">
    <name type="scientific">Candidatus Woesebacteria bacterium GW2011_GWC2_45_9</name>
    <dbReference type="NCBI Taxonomy" id="1618589"/>
    <lineage>
        <taxon>Bacteria</taxon>
        <taxon>Candidatus Woeseibacteriota</taxon>
    </lineage>
</organism>
<dbReference type="Gene3D" id="3.90.25.10">
    <property type="entry name" value="UDP-galactose 4-epimerase, domain 1"/>
    <property type="match status" value="1"/>
</dbReference>
<gene>
    <name evidence="6" type="ORF">UX25_C0045G0002</name>
</gene>
<dbReference type="Gene3D" id="3.90.79.10">
    <property type="entry name" value="Nucleoside Triphosphate Pyrophosphohydrolase"/>
    <property type="match status" value="1"/>
</dbReference>
<dbReference type="PROSITE" id="PS50818">
    <property type="entry name" value="INTEIN_C_TER"/>
    <property type="match status" value="1"/>
</dbReference>
<keyword evidence="3" id="KW-0651">Protein splicing</keyword>
<dbReference type="InterPro" id="IPR030934">
    <property type="entry name" value="Intein_C"/>
</dbReference>
<dbReference type="GO" id="GO:0004519">
    <property type="term" value="F:endonuclease activity"/>
    <property type="evidence" value="ECO:0007669"/>
    <property type="project" value="InterPro"/>
</dbReference>
<dbReference type="InterPro" id="IPR004042">
    <property type="entry name" value="Intein_endonuc_central"/>
</dbReference>
<dbReference type="GO" id="GO:0016539">
    <property type="term" value="P:intein-mediated protein splicing"/>
    <property type="evidence" value="ECO:0007669"/>
    <property type="project" value="InterPro"/>
</dbReference>
<keyword evidence="2" id="KW-0068">Autocatalytic cleavage</keyword>
<dbReference type="InterPro" id="IPR036844">
    <property type="entry name" value="Hint_dom_sf"/>
</dbReference>
<dbReference type="InterPro" id="IPR015797">
    <property type="entry name" value="NUDIX_hydrolase-like_dom_sf"/>
</dbReference>
<evidence type="ECO:0000256" key="1">
    <source>
        <dbReference type="ARBA" id="ARBA00007637"/>
    </source>
</evidence>
<name>A0A0G1N675_9BACT</name>
<dbReference type="InterPro" id="IPR027434">
    <property type="entry name" value="Homing_endonucl"/>
</dbReference>
<dbReference type="PANTHER" id="PTHR43000">
    <property type="entry name" value="DTDP-D-GLUCOSE 4,6-DEHYDRATASE-RELATED"/>
    <property type="match status" value="1"/>
</dbReference>
<dbReference type="CDD" id="cd00081">
    <property type="entry name" value="Hint"/>
    <property type="match status" value="1"/>
</dbReference>
<dbReference type="AlphaFoldDB" id="A0A0G1N675"/>
<dbReference type="PATRIC" id="fig|1618589.3.peg.627"/>
<comment type="similarity">
    <text evidence="1">Belongs to the NAD(P)-dependent epimerase/dehydratase family.</text>
</comment>
<proteinExistence type="inferred from homology"/>
<dbReference type="Gene3D" id="2.170.16.10">
    <property type="entry name" value="Hedgehog/Intein (Hint) domain"/>
    <property type="match status" value="1"/>
</dbReference>
<dbReference type="PRINTS" id="PR00379">
    <property type="entry name" value="INTEIN"/>
</dbReference>
<feature type="domain" description="DOD-type homing endonuclease" evidence="4">
    <location>
        <begin position="256"/>
        <end position="348"/>
    </location>
</feature>
<dbReference type="InterPro" id="IPR003586">
    <property type="entry name" value="Hint_dom_C"/>
</dbReference>
<comment type="caution">
    <text evidence="6">The sequence shown here is derived from an EMBL/GenBank/DDBJ whole genome shotgun (WGS) entry which is preliminary data.</text>
</comment>
<dbReference type="SUPFAM" id="SSF51294">
    <property type="entry name" value="Hedgehog/intein (Hint) domain"/>
    <property type="match status" value="1"/>
</dbReference>
<dbReference type="SUPFAM" id="SSF51735">
    <property type="entry name" value="NAD(P)-binding Rossmann-fold domains"/>
    <property type="match status" value="2"/>
</dbReference>
<dbReference type="InterPro" id="IPR001509">
    <property type="entry name" value="Epimerase_deHydtase"/>
</dbReference>
<dbReference type="STRING" id="1618589.UX25_C0045G0002"/>
<evidence type="ECO:0000259" key="4">
    <source>
        <dbReference type="PROSITE" id="PS50819"/>
    </source>
</evidence>
<dbReference type="EMBL" id="LCLM01000045">
    <property type="protein sequence ID" value="KKU16071.1"/>
    <property type="molecule type" value="Genomic_DNA"/>
</dbReference>
<dbReference type="Gene3D" id="3.40.50.720">
    <property type="entry name" value="NAD(P)-binding Rossmann-like Domain"/>
    <property type="match status" value="2"/>
</dbReference>